<evidence type="ECO:0000313" key="2">
    <source>
        <dbReference type="EMBL" id="MCG0065018.1"/>
    </source>
</evidence>
<feature type="region of interest" description="Disordered" evidence="1">
    <location>
        <begin position="50"/>
        <end position="75"/>
    </location>
</feature>
<evidence type="ECO:0008006" key="4">
    <source>
        <dbReference type="Google" id="ProtNLM"/>
    </source>
</evidence>
<proteinExistence type="predicted"/>
<accession>A0ABS9JHJ6</accession>
<organism evidence="2 3">
    <name type="scientific">Streptomyces tricolor</name>
    <dbReference type="NCBI Taxonomy" id="68277"/>
    <lineage>
        <taxon>Bacteria</taxon>
        <taxon>Bacillati</taxon>
        <taxon>Actinomycetota</taxon>
        <taxon>Actinomycetes</taxon>
        <taxon>Kitasatosporales</taxon>
        <taxon>Streptomycetaceae</taxon>
        <taxon>Streptomyces</taxon>
        <taxon>Streptomyces violaceoruber group</taxon>
    </lineage>
</organism>
<dbReference type="EMBL" id="JAKKZF010000062">
    <property type="protein sequence ID" value="MCG0065018.1"/>
    <property type="molecule type" value="Genomic_DNA"/>
</dbReference>
<evidence type="ECO:0000256" key="1">
    <source>
        <dbReference type="SAM" id="MobiDB-lite"/>
    </source>
</evidence>
<gene>
    <name evidence="2" type="ORF">L0F81_17235</name>
</gene>
<sequence length="75" mass="8743">MAKQNTERHTPMRPIRIPDDEWEALGEAVGDRNRARLIREYIRWHLRWPGNKQPERAPEQIGGPGITSKNEEQSA</sequence>
<dbReference type="RefSeq" id="WP_086697425.1">
    <property type="nucleotide sequence ID" value="NZ_JAKKZF010000062.1"/>
</dbReference>
<keyword evidence="3" id="KW-1185">Reference proteome</keyword>
<comment type="caution">
    <text evidence="2">The sequence shown here is derived from an EMBL/GenBank/DDBJ whole genome shotgun (WGS) entry which is preliminary data.</text>
</comment>
<name>A0ABS9JHJ6_9ACTN</name>
<dbReference type="Proteomes" id="UP001299012">
    <property type="component" value="Unassembled WGS sequence"/>
</dbReference>
<reference evidence="2 3" key="1">
    <citation type="submission" date="2022-01" db="EMBL/GenBank/DDBJ databases">
        <title>Draft Genome Sequences of Seven Type Strains of the Genus Streptomyces.</title>
        <authorList>
            <person name="Aziz S."/>
            <person name="Coretto E."/>
            <person name="Chronakova A."/>
            <person name="Sproer C."/>
            <person name="Huber K."/>
            <person name="Nouioui I."/>
            <person name="Gross H."/>
        </authorList>
    </citation>
    <scope>NUCLEOTIDE SEQUENCE [LARGE SCALE GENOMIC DNA]</scope>
    <source>
        <strain evidence="2 3">DSM 41685</strain>
    </source>
</reference>
<protein>
    <recommendedName>
        <fullName evidence="4">Ribbon-helix-helix protein CopG domain-containing protein</fullName>
    </recommendedName>
</protein>
<evidence type="ECO:0000313" key="3">
    <source>
        <dbReference type="Proteomes" id="UP001299012"/>
    </source>
</evidence>